<evidence type="ECO:0000313" key="3">
    <source>
        <dbReference type="Proteomes" id="UP000631535"/>
    </source>
</evidence>
<feature type="compositionally biased region" description="Basic and acidic residues" evidence="1">
    <location>
        <begin position="19"/>
        <end position="28"/>
    </location>
</feature>
<feature type="compositionally biased region" description="Basic and acidic residues" evidence="1">
    <location>
        <begin position="36"/>
        <end position="49"/>
    </location>
</feature>
<gene>
    <name evidence="2" type="ORF">GCM10012287_12250</name>
</gene>
<evidence type="ECO:0000313" key="2">
    <source>
        <dbReference type="EMBL" id="GGO45120.1"/>
    </source>
</evidence>
<organism evidence="2 3">
    <name type="scientific">Streptomyces daqingensis</name>
    <dbReference type="NCBI Taxonomy" id="1472640"/>
    <lineage>
        <taxon>Bacteria</taxon>
        <taxon>Bacillati</taxon>
        <taxon>Actinomycetota</taxon>
        <taxon>Actinomycetes</taxon>
        <taxon>Kitasatosporales</taxon>
        <taxon>Streptomycetaceae</taxon>
        <taxon>Streptomyces</taxon>
    </lineage>
</organism>
<feature type="region of interest" description="Disordered" evidence="1">
    <location>
        <begin position="1"/>
        <end position="88"/>
    </location>
</feature>
<protein>
    <submittedName>
        <fullName evidence="2">Uncharacterized protein</fullName>
    </submittedName>
</protein>
<feature type="compositionally biased region" description="Basic and acidic residues" evidence="1">
    <location>
        <begin position="1"/>
        <end position="12"/>
    </location>
</feature>
<dbReference type="Proteomes" id="UP000631535">
    <property type="component" value="Unassembled WGS sequence"/>
</dbReference>
<accession>A0ABQ2M017</accession>
<sequence>MREADEIEHEPCLADQFEDVEHVGREQGVEGGTVGQHEHHGADEQAHEDLPDDFGLAEPPGSGPSREGKEQHDAERGGHVHGKGQVLP</sequence>
<name>A0ABQ2M017_9ACTN</name>
<dbReference type="EMBL" id="BMMP01000003">
    <property type="protein sequence ID" value="GGO45120.1"/>
    <property type="molecule type" value="Genomic_DNA"/>
</dbReference>
<proteinExistence type="predicted"/>
<evidence type="ECO:0000256" key="1">
    <source>
        <dbReference type="SAM" id="MobiDB-lite"/>
    </source>
</evidence>
<feature type="compositionally biased region" description="Basic and acidic residues" evidence="1">
    <location>
        <begin position="66"/>
        <end position="78"/>
    </location>
</feature>
<keyword evidence="3" id="KW-1185">Reference proteome</keyword>
<reference evidence="3" key="1">
    <citation type="journal article" date="2019" name="Int. J. Syst. Evol. Microbiol.">
        <title>The Global Catalogue of Microorganisms (GCM) 10K type strain sequencing project: providing services to taxonomists for standard genome sequencing and annotation.</title>
        <authorList>
            <consortium name="The Broad Institute Genomics Platform"/>
            <consortium name="The Broad Institute Genome Sequencing Center for Infectious Disease"/>
            <person name="Wu L."/>
            <person name="Ma J."/>
        </authorList>
    </citation>
    <scope>NUCLEOTIDE SEQUENCE [LARGE SCALE GENOMIC DNA]</scope>
    <source>
        <strain evidence="3">CGMCC 4.7178</strain>
    </source>
</reference>
<comment type="caution">
    <text evidence="2">The sequence shown here is derived from an EMBL/GenBank/DDBJ whole genome shotgun (WGS) entry which is preliminary data.</text>
</comment>